<sequence>MKKVENLVSMLILFIITGITAIIFYERHYTSKFSNTEIPVSFKTFKENWGEPDIVMQYNKRGKTVFYYTILNEFVFNVNEKGIVEFKYKDNF</sequence>
<evidence type="ECO:0000256" key="1">
    <source>
        <dbReference type="SAM" id="Phobius"/>
    </source>
</evidence>
<gene>
    <name evidence="2" type="ORF">SAMN06296427_101426</name>
</gene>
<feature type="transmembrane region" description="Helical" evidence="1">
    <location>
        <begin position="6"/>
        <end position="25"/>
    </location>
</feature>
<keyword evidence="1" id="KW-0472">Membrane</keyword>
<dbReference type="OrthoDB" id="9956680at2"/>
<keyword evidence="1" id="KW-0812">Transmembrane</keyword>
<evidence type="ECO:0000313" key="2">
    <source>
        <dbReference type="EMBL" id="SMC36045.1"/>
    </source>
</evidence>
<dbReference type="RefSeq" id="WP_084015789.1">
    <property type="nucleotide sequence ID" value="NZ_FWXS01000001.1"/>
</dbReference>
<dbReference type="EMBL" id="FWXS01000001">
    <property type="protein sequence ID" value="SMC36045.1"/>
    <property type="molecule type" value="Genomic_DNA"/>
</dbReference>
<organism evidence="2 3">
    <name type="scientific">Moheibacter sediminis</name>
    <dbReference type="NCBI Taxonomy" id="1434700"/>
    <lineage>
        <taxon>Bacteria</taxon>
        <taxon>Pseudomonadati</taxon>
        <taxon>Bacteroidota</taxon>
        <taxon>Flavobacteriia</taxon>
        <taxon>Flavobacteriales</taxon>
        <taxon>Weeksellaceae</taxon>
        <taxon>Moheibacter</taxon>
    </lineage>
</organism>
<keyword evidence="3" id="KW-1185">Reference proteome</keyword>
<dbReference type="AlphaFoldDB" id="A0A1W1YIP0"/>
<protein>
    <submittedName>
        <fullName evidence="2">Uncharacterized protein</fullName>
    </submittedName>
</protein>
<proteinExistence type="predicted"/>
<name>A0A1W1YIP0_9FLAO</name>
<evidence type="ECO:0000313" key="3">
    <source>
        <dbReference type="Proteomes" id="UP000192393"/>
    </source>
</evidence>
<accession>A0A1W1YIP0</accession>
<keyword evidence="1" id="KW-1133">Transmembrane helix</keyword>
<dbReference type="Proteomes" id="UP000192393">
    <property type="component" value="Unassembled WGS sequence"/>
</dbReference>
<reference evidence="2 3" key="1">
    <citation type="submission" date="2017-04" db="EMBL/GenBank/DDBJ databases">
        <authorList>
            <person name="Afonso C.L."/>
            <person name="Miller P.J."/>
            <person name="Scott M.A."/>
            <person name="Spackman E."/>
            <person name="Goraichik I."/>
            <person name="Dimitrov K.M."/>
            <person name="Suarez D.L."/>
            <person name="Swayne D.E."/>
        </authorList>
    </citation>
    <scope>NUCLEOTIDE SEQUENCE [LARGE SCALE GENOMIC DNA]</scope>
    <source>
        <strain evidence="2 3">CGMCC 1.12708</strain>
    </source>
</reference>